<gene>
    <name evidence="7" type="ORF">SDRG_14030</name>
</gene>
<accession>T0Q0W1</accession>
<evidence type="ECO:0000313" key="7">
    <source>
        <dbReference type="EMBL" id="EQC28206.1"/>
    </source>
</evidence>
<dbReference type="VEuPathDB" id="FungiDB:SDRG_14030"/>
<keyword evidence="2 5" id="KW-0812">Transmembrane</keyword>
<keyword evidence="8" id="KW-1185">Reference proteome</keyword>
<dbReference type="InterPro" id="IPR051223">
    <property type="entry name" value="Polycystin"/>
</dbReference>
<dbReference type="RefSeq" id="XP_008618355.1">
    <property type="nucleotide sequence ID" value="XM_008620133.1"/>
</dbReference>
<feature type="transmembrane region" description="Helical" evidence="5">
    <location>
        <begin position="45"/>
        <end position="63"/>
    </location>
</feature>
<evidence type="ECO:0000256" key="2">
    <source>
        <dbReference type="ARBA" id="ARBA00022692"/>
    </source>
</evidence>
<feature type="transmembrane region" description="Helical" evidence="5">
    <location>
        <begin position="449"/>
        <end position="469"/>
    </location>
</feature>
<evidence type="ECO:0000259" key="6">
    <source>
        <dbReference type="Pfam" id="PF08016"/>
    </source>
</evidence>
<name>T0Q0W1_SAPDV</name>
<feature type="transmembrane region" description="Helical" evidence="5">
    <location>
        <begin position="406"/>
        <end position="428"/>
    </location>
</feature>
<dbReference type="Gene3D" id="1.10.287.70">
    <property type="match status" value="1"/>
</dbReference>
<dbReference type="STRING" id="1156394.T0Q0W1"/>
<dbReference type="OrthoDB" id="67337at2759"/>
<dbReference type="GO" id="GO:0016020">
    <property type="term" value="C:membrane"/>
    <property type="evidence" value="ECO:0007669"/>
    <property type="project" value="UniProtKB-SubCell"/>
</dbReference>
<keyword evidence="3 5" id="KW-1133">Transmembrane helix</keyword>
<dbReference type="EMBL" id="JH767197">
    <property type="protein sequence ID" value="EQC28206.1"/>
    <property type="molecule type" value="Genomic_DNA"/>
</dbReference>
<dbReference type="InParanoid" id="T0Q0W1"/>
<evidence type="ECO:0000256" key="1">
    <source>
        <dbReference type="ARBA" id="ARBA00004141"/>
    </source>
</evidence>
<evidence type="ECO:0000313" key="8">
    <source>
        <dbReference type="Proteomes" id="UP000030762"/>
    </source>
</evidence>
<dbReference type="PANTHER" id="PTHR10877:SF183">
    <property type="entry name" value="AT14535P-RELATED"/>
    <property type="match status" value="1"/>
</dbReference>
<dbReference type="AlphaFoldDB" id="T0Q0W1"/>
<reference evidence="7 8" key="1">
    <citation type="submission" date="2012-04" db="EMBL/GenBank/DDBJ databases">
        <title>The Genome Sequence of Saprolegnia declina VS20.</title>
        <authorList>
            <consortium name="The Broad Institute Genome Sequencing Platform"/>
            <person name="Russ C."/>
            <person name="Nusbaum C."/>
            <person name="Tyler B."/>
            <person name="van West P."/>
            <person name="Dieguez-Uribeondo J."/>
            <person name="de Bruijn I."/>
            <person name="Tripathy S."/>
            <person name="Jiang R."/>
            <person name="Young S.K."/>
            <person name="Zeng Q."/>
            <person name="Gargeya S."/>
            <person name="Fitzgerald M."/>
            <person name="Haas B."/>
            <person name="Abouelleil A."/>
            <person name="Alvarado L."/>
            <person name="Arachchi H.M."/>
            <person name="Berlin A."/>
            <person name="Chapman S.B."/>
            <person name="Goldberg J."/>
            <person name="Griggs A."/>
            <person name="Gujja S."/>
            <person name="Hansen M."/>
            <person name="Howarth C."/>
            <person name="Imamovic A."/>
            <person name="Larimer J."/>
            <person name="McCowen C."/>
            <person name="Montmayeur A."/>
            <person name="Murphy C."/>
            <person name="Neiman D."/>
            <person name="Pearson M."/>
            <person name="Priest M."/>
            <person name="Roberts A."/>
            <person name="Saif S."/>
            <person name="Shea T."/>
            <person name="Sisk P."/>
            <person name="Sykes S."/>
            <person name="Wortman J."/>
            <person name="Nusbaum C."/>
            <person name="Birren B."/>
        </authorList>
    </citation>
    <scope>NUCLEOTIDE SEQUENCE [LARGE SCALE GENOMIC DNA]</scope>
    <source>
        <strain evidence="7 8">VS20</strain>
    </source>
</reference>
<feature type="domain" description="Polycystin cation channel PKD1/PKD2" evidence="6">
    <location>
        <begin position="408"/>
        <end position="534"/>
    </location>
</feature>
<comment type="subcellular location">
    <subcellularLocation>
        <location evidence="1">Membrane</location>
        <topology evidence="1">Multi-pass membrane protein</topology>
    </subcellularLocation>
</comment>
<dbReference type="OMA" id="SHINIVM"/>
<feature type="transmembrane region" description="Helical" evidence="5">
    <location>
        <begin position="505"/>
        <end position="529"/>
    </location>
</feature>
<feature type="transmembrane region" description="Helical" evidence="5">
    <location>
        <begin position="282"/>
        <end position="301"/>
    </location>
</feature>
<evidence type="ECO:0000256" key="4">
    <source>
        <dbReference type="ARBA" id="ARBA00023136"/>
    </source>
</evidence>
<dbReference type="InterPro" id="IPR013122">
    <property type="entry name" value="PKD1_2_channel"/>
</dbReference>
<sequence>MKAEYFDVASPDAYGLEMAPPPTATIPTETIHVALKARKQLRRHFMTLPGPLLLFFAFIAMVLTHTPIHQVYMADHGVATELNPKAADVVPSKTVVSFMKIRALDDIPKWINNSVLPSVFQNVTINGTIVAGRISSYNQLVGAVDVSVFNMPKTACQSSSDLKNHYGPCVDFELDSPIDGPVENLRERNLRRFPWYTMYIPISNLKPYDRFKRWQVEGTKGGYYLSPTTKEVLVKITTYNGQLDLFTYQVFKVEVEEGGACSPTYKVQSIPTNPYSTSHINIVMDAIVGLLVLQVLGRRLWMLARQFRGKDPWSCDIGTTFIEWCSIVIVVLYYAAWIQVCNKFFNSDLDGQIQALDNFYTDLYKLPETANVTTAPGQYNQRDYMGNSTQPNVSDIIDSFGGAIDFVYIVSIIACLQLVVHVLAAFQFHPTMNVLTNTIVSSVKRLGSFLFIFLLVVMALATSGCLLFGPQLEEFSRLDKSMVTCINMLFGGYSYDLIKDVNDLAVVWFWVSQSIVTLVLVNIMLAVVITSHQEIVDINLGKRSFVDEFFLVMRDVIKIYILRRPDLFKKLTNRMEIESHTVWTTKDVALGINITEPRAERLISKLKHYAASVDVEEPVRGVNQITAALDRAVAPSGQSADAKMQEMDAKLAFLVECMKQQQQRLI</sequence>
<evidence type="ECO:0000256" key="3">
    <source>
        <dbReference type="ARBA" id="ARBA00022989"/>
    </source>
</evidence>
<dbReference type="Proteomes" id="UP000030762">
    <property type="component" value="Unassembled WGS sequence"/>
</dbReference>
<dbReference type="PANTHER" id="PTHR10877">
    <property type="entry name" value="POLYCYSTIN FAMILY MEMBER"/>
    <property type="match status" value="1"/>
</dbReference>
<feature type="transmembrane region" description="Helical" evidence="5">
    <location>
        <begin position="321"/>
        <end position="340"/>
    </location>
</feature>
<protein>
    <recommendedName>
        <fullName evidence="6">Polycystin cation channel PKD1/PKD2 domain-containing protein</fullName>
    </recommendedName>
</protein>
<dbReference type="eggNOG" id="KOG3599">
    <property type="taxonomic scope" value="Eukaryota"/>
</dbReference>
<evidence type="ECO:0000256" key="5">
    <source>
        <dbReference type="SAM" id="Phobius"/>
    </source>
</evidence>
<proteinExistence type="predicted"/>
<dbReference type="Pfam" id="PF08016">
    <property type="entry name" value="PKD_channel"/>
    <property type="match status" value="1"/>
</dbReference>
<keyword evidence="4 5" id="KW-0472">Membrane</keyword>
<organism evidence="7 8">
    <name type="scientific">Saprolegnia diclina (strain VS20)</name>
    <dbReference type="NCBI Taxonomy" id="1156394"/>
    <lineage>
        <taxon>Eukaryota</taxon>
        <taxon>Sar</taxon>
        <taxon>Stramenopiles</taxon>
        <taxon>Oomycota</taxon>
        <taxon>Saprolegniomycetes</taxon>
        <taxon>Saprolegniales</taxon>
        <taxon>Saprolegniaceae</taxon>
        <taxon>Saprolegnia</taxon>
    </lineage>
</organism>
<dbReference type="GeneID" id="19954757"/>